<evidence type="ECO:0000313" key="9">
    <source>
        <dbReference type="EMBL" id="ASB39529.1"/>
    </source>
</evidence>
<dbReference type="Proteomes" id="UP000196710">
    <property type="component" value="Chromosome"/>
</dbReference>
<keyword evidence="7" id="KW-1133">Transmembrane helix</keyword>
<dbReference type="Proteomes" id="UP000596035">
    <property type="component" value="Chromosome"/>
</dbReference>
<dbReference type="GO" id="GO:0008658">
    <property type="term" value="F:penicillin binding"/>
    <property type="evidence" value="ECO:0007669"/>
    <property type="project" value="InterPro"/>
</dbReference>
<evidence type="ECO:0000256" key="4">
    <source>
        <dbReference type="ARBA" id="ARBA00022801"/>
    </source>
</evidence>
<dbReference type="GO" id="GO:0008800">
    <property type="term" value="F:beta-lactamase activity"/>
    <property type="evidence" value="ECO:0007669"/>
    <property type="project" value="UniProtKB-UniRule"/>
</dbReference>
<reference evidence="10 12" key="3">
    <citation type="submission" date="2020-11" db="EMBL/GenBank/DDBJ databases">
        <title>Closed and high quality bacterial genomes of the OMM12 community.</title>
        <authorList>
            <person name="Marbouty M."/>
            <person name="Lamy-Besnier Q."/>
            <person name="Debarbieux L."/>
            <person name="Koszul R."/>
        </authorList>
    </citation>
    <scope>NUCLEOTIDE SEQUENCE [LARGE SCALE GENOMIC DNA]</scope>
    <source>
        <strain evidence="10 12">KB18</strain>
    </source>
</reference>
<sequence>MKTVGLRSIVLYILLFAFLGGVGWLVLNLFIRGSQWAAQPYNAHIYVDGSLGDIEDRDGNVLAHTENGQRTYSESETTRRALLHTVGDTKGFISTSIQYTLQDKLTGYNPIFGLNRTVFSDLGSTVKLTLDSGACTAAYNAMEGHNGGAIFYNYKTGDILCKVSAPGYDPMNVPENIDSDPEYKGAYLDNTLSGAFTPGSTFKLVTSLAAMEKWPDTWTELYYDCYESEEIGGSNITCLGYHGEQDMQTALGNSCNLYFAKLANDIGAEDLQKTAEKLGFNKSLDFSSIEIAESECKLSGANPNQLGWAGVGQHTVLVNPYHMMTVMGAIANGGTYVQPRLTEDGGLFGGGSATGGSLMTAAQANNLKAMMRDTVSGYYGDWLFPEGLNVCAKTGTGEVSETQEPNCWMVGFCDNDNYPIAFAVLVEESNNSLGAAGGVVSAVLKELIY</sequence>
<evidence type="ECO:0000256" key="3">
    <source>
        <dbReference type="ARBA" id="ARBA00022729"/>
    </source>
</evidence>
<dbReference type="GO" id="GO:0017001">
    <property type="term" value="P:antibiotic catabolic process"/>
    <property type="evidence" value="ECO:0007669"/>
    <property type="project" value="InterPro"/>
</dbReference>
<keyword evidence="3" id="KW-0732">Signal</keyword>
<comment type="similarity">
    <text evidence="1 6">Belongs to the class-D beta-lactamase family.</text>
</comment>
<dbReference type="KEGG" id="amur:ADH66_01960"/>
<dbReference type="EMBL" id="CP021422">
    <property type="protein sequence ID" value="ASB39529.1"/>
    <property type="molecule type" value="Genomic_DNA"/>
</dbReference>
<dbReference type="Gene3D" id="3.90.1310.10">
    <property type="entry name" value="Penicillin-binding protein 2a (Domain 2)"/>
    <property type="match status" value="1"/>
</dbReference>
<dbReference type="Gene3D" id="3.40.710.10">
    <property type="entry name" value="DD-peptidase/beta-lactamase superfamily"/>
    <property type="match status" value="1"/>
</dbReference>
<feature type="domain" description="Penicillin-binding protein transpeptidase" evidence="8">
    <location>
        <begin position="147"/>
        <end position="445"/>
    </location>
</feature>
<reference evidence="11" key="2">
    <citation type="submission" date="2017-05" db="EMBL/GenBank/DDBJ databases">
        <title>Improved OligoMM genomes.</title>
        <authorList>
            <person name="Garzetti D."/>
        </authorList>
    </citation>
    <scope>NUCLEOTIDE SEQUENCE [LARGE SCALE GENOMIC DNA]</scope>
    <source>
        <strain evidence="11">KB18</strain>
    </source>
</reference>
<dbReference type="InterPro" id="IPR001460">
    <property type="entry name" value="PCN-bd_Tpept"/>
</dbReference>
<evidence type="ECO:0000313" key="11">
    <source>
        <dbReference type="Proteomes" id="UP000196710"/>
    </source>
</evidence>
<dbReference type="RefSeq" id="WP_066536356.1">
    <property type="nucleotide sequence ID" value="NZ_CP021422.1"/>
</dbReference>
<keyword evidence="7" id="KW-0472">Membrane</keyword>
<evidence type="ECO:0000256" key="5">
    <source>
        <dbReference type="ARBA" id="ARBA00023251"/>
    </source>
</evidence>
<evidence type="ECO:0000256" key="6">
    <source>
        <dbReference type="RuleBase" id="RU361140"/>
    </source>
</evidence>
<dbReference type="PANTHER" id="PTHR30627">
    <property type="entry name" value="PEPTIDOGLYCAN D,D-TRANSPEPTIDASE"/>
    <property type="match status" value="1"/>
</dbReference>
<protein>
    <recommendedName>
        <fullName evidence="2 6">Beta-lactamase</fullName>
        <ecNumber evidence="2 6">3.5.2.6</ecNumber>
    </recommendedName>
</protein>
<feature type="transmembrane region" description="Helical" evidence="7">
    <location>
        <begin position="9"/>
        <end position="31"/>
    </location>
</feature>
<dbReference type="InterPro" id="IPR050515">
    <property type="entry name" value="Beta-lactam/transpept"/>
</dbReference>
<dbReference type="GO" id="GO:0071555">
    <property type="term" value="P:cell wall organization"/>
    <property type="evidence" value="ECO:0007669"/>
    <property type="project" value="TreeGrafter"/>
</dbReference>
<dbReference type="GO" id="GO:0071972">
    <property type="term" value="F:peptidoglycan L,D-transpeptidase activity"/>
    <property type="evidence" value="ECO:0007669"/>
    <property type="project" value="TreeGrafter"/>
</dbReference>
<proteinExistence type="inferred from homology"/>
<dbReference type="GO" id="GO:0046677">
    <property type="term" value="P:response to antibiotic"/>
    <property type="evidence" value="ECO:0007669"/>
    <property type="project" value="UniProtKB-UniRule"/>
</dbReference>
<dbReference type="Pfam" id="PF00905">
    <property type="entry name" value="Transpeptidase"/>
    <property type="match status" value="1"/>
</dbReference>
<dbReference type="EMBL" id="CP065321">
    <property type="protein sequence ID" value="QQR28820.1"/>
    <property type="molecule type" value="Genomic_DNA"/>
</dbReference>
<dbReference type="SUPFAM" id="SSF56601">
    <property type="entry name" value="beta-lactamase/transpeptidase-like"/>
    <property type="match status" value="1"/>
</dbReference>
<organism evidence="10 12">
    <name type="scientific">Acutalibacter muris</name>
    <dbReference type="NCBI Taxonomy" id="1796620"/>
    <lineage>
        <taxon>Bacteria</taxon>
        <taxon>Bacillati</taxon>
        <taxon>Bacillota</taxon>
        <taxon>Clostridia</taxon>
        <taxon>Eubacteriales</taxon>
        <taxon>Acutalibacteraceae</taxon>
        <taxon>Acutalibacter</taxon>
    </lineage>
</organism>
<keyword evidence="7" id="KW-0812">Transmembrane</keyword>
<dbReference type="InterPro" id="IPR012338">
    <property type="entry name" value="Beta-lactam/transpept-like"/>
</dbReference>
<reference evidence="9" key="1">
    <citation type="journal article" date="2017" name="Genome Announc.">
        <title>High-Quality Whole-Genome Sequences of the Oligo-Mouse-Microbiota Bacterial Community.</title>
        <authorList>
            <person name="Garzetti D."/>
            <person name="Brugiroux S."/>
            <person name="Bunk B."/>
            <person name="Pukall R."/>
            <person name="McCoy K.D."/>
            <person name="Macpherson A.J."/>
            <person name="Stecher B."/>
        </authorList>
    </citation>
    <scope>NUCLEOTIDE SEQUENCE</scope>
    <source>
        <strain evidence="9">KB18</strain>
    </source>
</reference>
<evidence type="ECO:0000313" key="10">
    <source>
        <dbReference type="EMBL" id="QQR28820.1"/>
    </source>
</evidence>
<keyword evidence="5 6" id="KW-0046">Antibiotic resistance</keyword>
<keyword evidence="4 6" id="KW-0378">Hydrolase</keyword>
<keyword evidence="11" id="KW-1185">Reference proteome</keyword>
<dbReference type="PANTHER" id="PTHR30627:SF24">
    <property type="entry name" value="PENICILLIN-BINDING PROTEIN 4B"/>
    <property type="match status" value="1"/>
</dbReference>
<dbReference type="InterPro" id="IPR002137">
    <property type="entry name" value="Beta-lactam_class-D_AS"/>
</dbReference>
<dbReference type="PROSITE" id="PS00337">
    <property type="entry name" value="BETA_LACTAMASE_D"/>
    <property type="match status" value="1"/>
</dbReference>
<evidence type="ECO:0000313" key="12">
    <source>
        <dbReference type="Proteomes" id="UP000596035"/>
    </source>
</evidence>
<evidence type="ECO:0000256" key="1">
    <source>
        <dbReference type="ARBA" id="ARBA00007898"/>
    </source>
</evidence>
<dbReference type="EC" id="3.5.2.6" evidence="2 6"/>
<comment type="catalytic activity">
    <reaction evidence="6">
        <text>a beta-lactam + H2O = a substituted beta-amino acid</text>
        <dbReference type="Rhea" id="RHEA:20401"/>
        <dbReference type="ChEBI" id="CHEBI:15377"/>
        <dbReference type="ChEBI" id="CHEBI:35627"/>
        <dbReference type="ChEBI" id="CHEBI:140347"/>
        <dbReference type="EC" id="3.5.2.6"/>
    </reaction>
</comment>
<gene>
    <name evidence="9" type="ORF">ADH66_01960</name>
    <name evidence="10" type="ORF">I5Q82_11990</name>
</gene>
<evidence type="ECO:0000256" key="7">
    <source>
        <dbReference type="SAM" id="Phobius"/>
    </source>
</evidence>
<evidence type="ECO:0000256" key="2">
    <source>
        <dbReference type="ARBA" id="ARBA00012865"/>
    </source>
</evidence>
<name>A0A1Z2XM58_9FIRM</name>
<evidence type="ECO:0000259" key="8">
    <source>
        <dbReference type="Pfam" id="PF00905"/>
    </source>
</evidence>
<dbReference type="GO" id="GO:0005886">
    <property type="term" value="C:plasma membrane"/>
    <property type="evidence" value="ECO:0007669"/>
    <property type="project" value="TreeGrafter"/>
</dbReference>
<dbReference type="AlphaFoldDB" id="A0A1Z2XM58"/>
<accession>A0A1Z2XM58</accession>